<dbReference type="OrthoDB" id="9995210at2759"/>
<evidence type="ECO:0000256" key="1">
    <source>
        <dbReference type="ARBA" id="ARBA00022737"/>
    </source>
</evidence>
<gene>
    <name evidence="5" type="ORF">C1SCF055_LOCUS38329</name>
</gene>
<keyword evidence="8" id="KW-1185">Reference proteome</keyword>
<dbReference type="Pfam" id="PF12796">
    <property type="entry name" value="Ank_2"/>
    <property type="match status" value="1"/>
</dbReference>
<dbReference type="EMBL" id="CAMXCT030005824">
    <property type="protein sequence ID" value="CAL4800657.1"/>
    <property type="molecule type" value="Genomic_DNA"/>
</dbReference>
<dbReference type="InterPro" id="IPR036770">
    <property type="entry name" value="Ankyrin_rpt-contain_sf"/>
</dbReference>
<dbReference type="PRINTS" id="PR01415">
    <property type="entry name" value="ANKYRIN"/>
</dbReference>
<dbReference type="SUPFAM" id="SSF48403">
    <property type="entry name" value="Ankyrin repeat"/>
    <property type="match status" value="1"/>
</dbReference>
<evidence type="ECO:0000313" key="7">
    <source>
        <dbReference type="EMBL" id="CAL4800657.1"/>
    </source>
</evidence>
<feature type="compositionally biased region" description="Acidic residues" evidence="4">
    <location>
        <begin position="56"/>
        <end position="71"/>
    </location>
</feature>
<dbReference type="AlphaFoldDB" id="A0A9P1GH31"/>
<feature type="compositionally biased region" description="Basic and acidic residues" evidence="4">
    <location>
        <begin position="39"/>
        <end position="55"/>
    </location>
</feature>
<dbReference type="Pfam" id="PF00023">
    <property type="entry name" value="Ank"/>
    <property type="match status" value="1"/>
</dbReference>
<accession>A0A9P1GH31</accession>
<comment type="caution">
    <text evidence="5">The sequence shown here is derived from an EMBL/GenBank/DDBJ whole genome shotgun (WGS) entry which is preliminary data.</text>
</comment>
<evidence type="ECO:0000313" key="6">
    <source>
        <dbReference type="EMBL" id="CAL1166720.1"/>
    </source>
</evidence>
<proteinExistence type="predicted"/>
<keyword evidence="2 3" id="KW-0040">ANK repeat</keyword>
<dbReference type="PANTHER" id="PTHR24126">
    <property type="entry name" value="ANKYRIN REPEAT, PH AND SEC7 DOMAIN CONTAINING PROTEIN SECG-RELATED"/>
    <property type="match status" value="1"/>
</dbReference>
<evidence type="ECO:0000256" key="4">
    <source>
        <dbReference type="SAM" id="MobiDB-lite"/>
    </source>
</evidence>
<dbReference type="InterPro" id="IPR002110">
    <property type="entry name" value="Ankyrin_rpt"/>
</dbReference>
<sequence>MPRDSEPKMMLVGKGVDGTKTLGGAKPWVLHDNIPTKTLQEELQRYLDEHVRPDDQTEESDETEEESDDTDEKYPSYNQPSKEMLQFLKPSMGQDECRVKISSLAAKLTTECHRVRKAVTKKLGALPHWQMNDRFTGYHDLPEMTCEQNVKEIFFMGNDLIQAMRIPKKLLEESDSSFEEEHPKTLRLAQSLWFLRSWFPYLAITKKDAILWAGFWTDPKVGREGRTSKERLFQFAKWTEHDTVHPSTPLGRLMEEHNELSSCYRSGALGKSMANNMWGVASFAFVLGMREKQQGTVIALVNKEMEGDRALEHSVLSRYELPTLGVAAWGLGWWSPQVLVIDLMGTCERTSPFLRQQLYSGLNAWFQAAAETMTAREYARRSGRILWKCINCPFAGCQLDKRLAKDIQTLIKEVGLTASGFTALHLAVREGHLELVKKLLREGADVNAKDADGNTPLLDTMVLSGEKSLKSKIPDFVKVLLKQRADIDSKDQFGYTALMKFAGLGNEPVVRILLEGNADVNIRNLDDGGQTALDMAEEVEVKSSVMLIELQVCGVLALGMRNAVNFVFIDDDDEEEDGCTVGIEEVFSFDLEKVAEALRRGADQDELSHIIEEAMIQDLPQRIASTGSGEAGVLQARHEETSSTVTPRTGDLSALMTPPCEAPDEGRTLCSMLCRTSTSGTKVFVH</sequence>
<organism evidence="5">
    <name type="scientific">Cladocopium goreaui</name>
    <dbReference type="NCBI Taxonomy" id="2562237"/>
    <lineage>
        <taxon>Eukaryota</taxon>
        <taxon>Sar</taxon>
        <taxon>Alveolata</taxon>
        <taxon>Dinophyceae</taxon>
        <taxon>Suessiales</taxon>
        <taxon>Symbiodiniaceae</taxon>
        <taxon>Cladocopium</taxon>
    </lineage>
</organism>
<dbReference type="EMBL" id="CAMXCT010005824">
    <property type="protein sequence ID" value="CAI4013345.1"/>
    <property type="molecule type" value="Genomic_DNA"/>
</dbReference>
<reference evidence="5" key="1">
    <citation type="submission" date="2022-10" db="EMBL/GenBank/DDBJ databases">
        <authorList>
            <person name="Chen Y."/>
            <person name="Dougan E. K."/>
            <person name="Chan C."/>
            <person name="Rhodes N."/>
            <person name="Thang M."/>
        </authorList>
    </citation>
    <scope>NUCLEOTIDE SEQUENCE</scope>
</reference>
<dbReference type="EMBL" id="CAMXCT020005824">
    <property type="protein sequence ID" value="CAL1166720.1"/>
    <property type="molecule type" value="Genomic_DNA"/>
</dbReference>
<dbReference type="SMART" id="SM00248">
    <property type="entry name" value="ANK"/>
    <property type="match status" value="4"/>
</dbReference>
<dbReference type="PROSITE" id="PS50297">
    <property type="entry name" value="ANK_REP_REGION"/>
    <property type="match status" value="2"/>
</dbReference>
<feature type="repeat" description="ANK" evidence="3">
    <location>
        <begin position="419"/>
        <end position="451"/>
    </location>
</feature>
<protein>
    <submittedName>
        <fullName evidence="7">Ankyrin-1</fullName>
    </submittedName>
</protein>
<reference evidence="6" key="2">
    <citation type="submission" date="2024-04" db="EMBL/GenBank/DDBJ databases">
        <authorList>
            <person name="Chen Y."/>
            <person name="Shah S."/>
            <person name="Dougan E. K."/>
            <person name="Thang M."/>
            <person name="Chan C."/>
        </authorList>
    </citation>
    <scope>NUCLEOTIDE SEQUENCE [LARGE SCALE GENOMIC DNA]</scope>
</reference>
<dbReference type="Proteomes" id="UP001152797">
    <property type="component" value="Unassembled WGS sequence"/>
</dbReference>
<feature type="repeat" description="ANK" evidence="3">
    <location>
        <begin position="493"/>
        <end position="525"/>
    </location>
</feature>
<dbReference type="PROSITE" id="PS50088">
    <property type="entry name" value="ANK_REPEAT"/>
    <property type="match status" value="2"/>
</dbReference>
<evidence type="ECO:0000313" key="8">
    <source>
        <dbReference type="Proteomes" id="UP001152797"/>
    </source>
</evidence>
<name>A0A9P1GH31_9DINO</name>
<evidence type="ECO:0000256" key="2">
    <source>
        <dbReference type="ARBA" id="ARBA00023043"/>
    </source>
</evidence>
<dbReference type="Gene3D" id="1.25.40.20">
    <property type="entry name" value="Ankyrin repeat-containing domain"/>
    <property type="match status" value="2"/>
</dbReference>
<evidence type="ECO:0000313" key="5">
    <source>
        <dbReference type="EMBL" id="CAI4013345.1"/>
    </source>
</evidence>
<keyword evidence="1" id="KW-0677">Repeat</keyword>
<feature type="region of interest" description="Disordered" evidence="4">
    <location>
        <begin position="1"/>
        <end position="80"/>
    </location>
</feature>
<evidence type="ECO:0000256" key="3">
    <source>
        <dbReference type="PROSITE-ProRule" id="PRU00023"/>
    </source>
</evidence>